<evidence type="ECO:0000256" key="1">
    <source>
        <dbReference type="SAM" id="MobiDB-lite"/>
    </source>
</evidence>
<accession>A0A1Y0C1P3</accession>
<dbReference type="Proteomes" id="UP000195331">
    <property type="component" value="Chromosome"/>
</dbReference>
<feature type="compositionally biased region" description="Basic and acidic residues" evidence="1">
    <location>
        <begin position="1"/>
        <end position="13"/>
    </location>
</feature>
<sequence>MRFVSETRGREAMSENTAGLPPRIDGDGLNPGTACERTPNMPEGLSGLVSDFETPNADRFVLVDYRRARTTPFARAMDVRSCEIYVTLQDDGRTVKVFLWDAEADQ</sequence>
<evidence type="ECO:0000313" key="3">
    <source>
        <dbReference type="Proteomes" id="UP000195331"/>
    </source>
</evidence>
<keyword evidence="3" id="KW-1185">Reference proteome</keyword>
<feature type="region of interest" description="Disordered" evidence="1">
    <location>
        <begin position="1"/>
        <end position="29"/>
    </location>
</feature>
<proteinExistence type="predicted"/>
<organism evidence="2 3">
    <name type="scientific">Mycobacterium dioxanotrophicus</name>
    <dbReference type="NCBI Taxonomy" id="482462"/>
    <lineage>
        <taxon>Bacteria</taxon>
        <taxon>Bacillati</taxon>
        <taxon>Actinomycetota</taxon>
        <taxon>Actinomycetes</taxon>
        <taxon>Mycobacteriales</taxon>
        <taxon>Mycobacteriaceae</taxon>
        <taxon>Mycobacterium</taxon>
    </lineage>
</organism>
<reference evidence="2 3" key="1">
    <citation type="submission" date="2017-04" db="EMBL/GenBank/DDBJ databases">
        <title>Whole Genome Sequence of 1,4-Dioxane Degrading Bacterium Mycobacterium dioxanotrophicus PH-06.</title>
        <authorList>
            <person name="He Y."/>
        </authorList>
    </citation>
    <scope>NUCLEOTIDE SEQUENCE [LARGE SCALE GENOMIC DNA]</scope>
    <source>
        <strain evidence="2 3">PH-06</strain>
    </source>
</reference>
<protein>
    <submittedName>
        <fullName evidence="2">Uncharacterized protein</fullName>
    </submittedName>
</protein>
<dbReference type="EMBL" id="CP020809">
    <property type="protein sequence ID" value="ART69103.1"/>
    <property type="molecule type" value="Genomic_DNA"/>
</dbReference>
<name>A0A1Y0C1P3_9MYCO</name>
<dbReference type="AlphaFoldDB" id="A0A1Y0C1P3"/>
<gene>
    <name evidence="2" type="ORF">BTO20_11365</name>
</gene>
<dbReference type="KEGG" id="mdx:BTO20_11365"/>
<evidence type="ECO:0000313" key="2">
    <source>
        <dbReference type="EMBL" id="ART69103.1"/>
    </source>
</evidence>